<keyword evidence="1" id="KW-1133">Transmembrane helix</keyword>
<reference evidence="2" key="1">
    <citation type="submission" date="2023-06" db="EMBL/GenBank/DDBJ databases">
        <authorList>
            <person name="Kurt Z."/>
        </authorList>
    </citation>
    <scope>NUCLEOTIDE SEQUENCE</scope>
</reference>
<feature type="transmembrane region" description="Helical" evidence="1">
    <location>
        <begin position="440"/>
        <end position="461"/>
    </location>
</feature>
<protein>
    <submittedName>
        <fullName evidence="2">Uncharacterized protein</fullName>
    </submittedName>
</protein>
<evidence type="ECO:0000313" key="3">
    <source>
        <dbReference type="EMBL" id="CAL6009485.1"/>
    </source>
</evidence>
<dbReference type="AlphaFoldDB" id="A0AA86USF1"/>
<evidence type="ECO:0000256" key="1">
    <source>
        <dbReference type="SAM" id="Phobius"/>
    </source>
</evidence>
<reference evidence="3 4" key="2">
    <citation type="submission" date="2024-07" db="EMBL/GenBank/DDBJ databases">
        <authorList>
            <person name="Akdeniz Z."/>
        </authorList>
    </citation>
    <scope>NUCLEOTIDE SEQUENCE [LARGE SCALE GENOMIC DNA]</scope>
</reference>
<feature type="transmembrane region" description="Helical" evidence="1">
    <location>
        <begin position="318"/>
        <end position="336"/>
    </location>
</feature>
<feature type="transmembrane region" description="Helical" evidence="1">
    <location>
        <begin position="295"/>
        <end position="312"/>
    </location>
</feature>
<gene>
    <name evidence="3" type="ORF">HINF_LOCUS21626</name>
    <name evidence="2" type="ORF">HINF_LOCUS53804</name>
</gene>
<keyword evidence="1" id="KW-0812">Transmembrane</keyword>
<name>A0AA86USF1_9EUKA</name>
<comment type="caution">
    <text evidence="2">The sequence shown here is derived from an EMBL/GenBank/DDBJ whole genome shotgun (WGS) entry which is preliminary data.</text>
</comment>
<feature type="transmembrane region" description="Helical" evidence="1">
    <location>
        <begin position="257"/>
        <end position="274"/>
    </location>
</feature>
<feature type="transmembrane region" description="Helical" evidence="1">
    <location>
        <begin position="391"/>
        <end position="412"/>
    </location>
</feature>
<accession>A0AA86USF1</accession>
<evidence type="ECO:0000313" key="4">
    <source>
        <dbReference type="Proteomes" id="UP001642409"/>
    </source>
</evidence>
<feature type="transmembrane region" description="Helical" evidence="1">
    <location>
        <begin position="48"/>
        <end position="68"/>
    </location>
</feature>
<proteinExistence type="predicted"/>
<dbReference type="EMBL" id="CAXDID020000059">
    <property type="protein sequence ID" value="CAL6009485.1"/>
    <property type="molecule type" value="Genomic_DNA"/>
</dbReference>
<keyword evidence="1" id="KW-0472">Membrane</keyword>
<sequence>MNSIIQLNVEDNQSQAKLSLLIAHNDQQLNEQQNKQSKKRYNVISPRLSYWINIHKCWLCIIVIVSHISPLTKVEKSVATALIPHPFVASGNSAVRLFFTFAAIFSMHSMQGLYIKHIDSTKDFITALLFQYVKRYFSTHGVLLVFGLGYAPFLYWIFGENGRDVYYQSWKTYKTYWLDWYLPIYLPWRPFNTDSISHSAWFSQQLVNVEFFFYIFYMVGYFLRKLINRQLIWGVIFLPIMSFVCIIMELQCPGCKHMITYGIGVLFYWFRVIICSTKVGKYIIEQAYNKDTKSLIYRWIISMVFIYLWLFMCRINNGPQQFAQVPFCFFLMLDLIPFPKFNAFWQKIINEITRLSMPIYILHYSFLEKAAPRNFPYITALNQNIEVNHSWINAFSSWLYLLIFGMLSYPLWFMQRPLEVLPVWIKSIVEKKHFKNKKQFIIDLVLSFVGLSVSTILIILAQTDVFGHDFVEKPPLQR</sequence>
<organism evidence="2">
    <name type="scientific">Hexamita inflata</name>
    <dbReference type="NCBI Taxonomy" id="28002"/>
    <lineage>
        <taxon>Eukaryota</taxon>
        <taxon>Metamonada</taxon>
        <taxon>Diplomonadida</taxon>
        <taxon>Hexamitidae</taxon>
        <taxon>Hexamitinae</taxon>
        <taxon>Hexamita</taxon>
    </lineage>
</organism>
<dbReference type="Proteomes" id="UP001642409">
    <property type="component" value="Unassembled WGS sequence"/>
</dbReference>
<keyword evidence="4" id="KW-1185">Reference proteome</keyword>
<feature type="transmembrane region" description="Helical" evidence="1">
    <location>
        <begin position="231"/>
        <end position="251"/>
    </location>
</feature>
<feature type="transmembrane region" description="Helical" evidence="1">
    <location>
        <begin position="136"/>
        <end position="158"/>
    </location>
</feature>
<dbReference type="EMBL" id="CATOUU010000998">
    <property type="protein sequence ID" value="CAI9966159.1"/>
    <property type="molecule type" value="Genomic_DNA"/>
</dbReference>
<feature type="transmembrane region" description="Helical" evidence="1">
    <location>
        <begin position="206"/>
        <end position="224"/>
    </location>
</feature>
<evidence type="ECO:0000313" key="2">
    <source>
        <dbReference type="EMBL" id="CAI9966159.1"/>
    </source>
</evidence>
<feature type="transmembrane region" description="Helical" evidence="1">
    <location>
        <begin position="94"/>
        <end position="115"/>
    </location>
</feature>